<organism evidence="2 3">
    <name type="scientific">Solea senegalensis</name>
    <name type="common">Senegalese sole</name>
    <dbReference type="NCBI Taxonomy" id="28829"/>
    <lineage>
        <taxon>Eukaryota</taxon>
        <taxon>Metazoa</taxon>
        <taxon>Chordata</taxon>
        <taxon>Craniata</taxon>
        <taxon>Vertebrata</taxon>
        <taxon>Euteleostomi</taxon>
        <taxon>Actinopterygii</taxon>
        <taxon>Neopterygii</taxon>
        <taxon>Teleostei</taxon>
        <taxon>Neoteleostei</taxon>
        <taxon>Acanthomorphata</taxon>
        <taxon>Carangaria</taxon>
        <taxon>Pleuronectiformes</taxon>
        <taxon>Pleuronectoidei</taxon>
        <taxon>Soleidae</taxon>
        <taxon>Solea</taxon>
    </lineage>
</organism>
<dbReference type="EMBL" id="JAGKHQ010000012">
    <property type="protein sequence ID" value="KAG7503665.1"/>
    <property type="molecule type" value="Genomic_DNA"/>
</dbReference>
<name>A0AAV6RES7_SOLSE</name>
<comment type="caution">
    <text evidence="2">The sequence shown here is derived from an EMBL/GenBank/DDBJ whole genome shotgun (WGS) entry which is preliminary data.</text>
</comment>
<feature type="region of interest" description="Disordered" evidence="1">
    <location>
        <begin position="168"/>
        <end position="190"/>
    </location>
</feature>
<accession>A0AAV6RES7</accession>
<evidence type="ECO:0000313" key="2">
    <source>
        <dbReference type="EMBL" id="KAG7503665.1"/>
    </source>
</evidence>
<keyword evidence="3" id="KW-1185">Reference proteome</keyword>
<evidence type="ECO:0000313" key="3">
    <source>
        <dbReference type="Proteomes" id="UP000693946"/>
    </source>
</evidence>
<proteinExistence type="predicted"/>
<sequence>MFGEISQRLAVWRPLLAAVKHFGKKVVSGGDKCKKWRGKKMEWSRAVGRQQKKKRSGNNILRGKGTSPHVSLHERGDDVRSTISSLGAGDDMDNLACEFSLVLRFHAPLQVRHAADEGVIVCVKDLSVMSVCDCPPSVSACELSRLKRGKCHVHVGYIRLTQSGEISGSQELTSIPHSRESSNDSRVPTE</sequence>
<feature type="region of interest" description="Disordered" evidence="1">
    <location>
        <begin position="44"/>
        <end position="75"/>
    </location>
</feature>
<gene>
    <name evidence="2" type="ORF">JOB18_042708</name>
</gene>
<feature type="compositionally biased region" description="Basic and acidic residues" evidence="1">
    <location>
        <begin position="177"/>
        <end position="190"/>
    </location>
</feature>
<dbReference type="AlphaFoldDB" id="A0AAV6RES7"/>
<protein>
    <submittedName>
        <fullName evidence="2">Uncharacterized protein</fullName>
    </submittedName>
</protein>
<reference evidence="2 3" key="1">
    <citation type="journal article" date="2021" name="Sci. Rep.">
        <title>Chromosome anchoring in Senegalese sole (Solea senegalensis) reveals sex-associated markers and genome rearrangements in flatfish.</title>
        <authorList>
            <person name="Guerrero-Cozar I."/>
            <person name="Gomez-Garrido J."/>
            <person name="Berbel C."/>
            <person name="Martinez-Blanch J.F."/>
            <person name="Alioto T."/>
            <person name="Claros M.G."/>
            <person name="Gagnaire P.A."/>
            <person name="Manchado M."/>
        </authorList>
    </citation>
    <scope>NUCLEOTIDE SEQUENCE [LARGE SCALE GENOMIC DNA]</scope>
    <source>
        <strain evidence="2">Sse05_10M</strain>
    </source>
</reference>
<dbReference type="Proteomes" id="UP000693946">
    <property type="component" value="Linkage Group LG2"/>
</dbReference>
<evidence type="ECO:0000256" key="1">
    <source>
        <dbReference type="SAM" id="MobiDB-lite"/>
    </source>
</evidence>